<comment type="cofactor">
    <cofactor evidence="2 7">
        <name>NAD(+)</name>
        <dbReference type="ChEBI" id="CHEBI:57540"/>
    </cofactor>
</comment>
<dbReference type="RefSeq" id="WP_205050293.1">
    <property type="nucleotide sequence ID" value="NZ_JACJKX010000008.1"/>
</dbReference>
<dbReference type="Gene3D" id="3.40.50.720">
    <property type="entry name" value="NAD(P)-binding Rossmann-like Domain"/>
    <property type="match status" value="1"/>
</dbReference>
<keyword evidence="10" id="KW-1185">Reference proteome</keyword>
<comment type="catalytic activity">
    <reaction evidence="1 7">
        <text>dTDP-alpha-D-glucose = dTDP-4-dehydro-6-deoxy-alpha-D-glucose + H2O</text>
        <dbReference type="Rhea" id="RHEA:17221"/>
        <dbReference type="ChEBI" id="CHEBI:15377"/>
        <dbReference type="ChEBI" id="CHEBI:57477"/>
        <dbReference type="ChEBI" id="CHEBI:57649"/>
        <dbReference type="EC" id="4.2.1.46"/>
    </reaction>
</comment>
<name>A0ABS2GUS5_9BURK</name>
<comment type="caution">
    <text evidence="9">The sequence shown here is derived from an EMBL/GenBank/DDBJ whole genome shotgun (WGS) entry which is preliminary data.</text>
</comment>
<organism evidence="9 10">
    <name type="scientific">Parasutterella secunda</name>
    <dbReference type="NCBI Taxonomy" id="626947"/>
    <lineage>
        <taxon>Bacteria</taxon>
        <taxon>Pseudomonadati</taxon>
        <taxon>Pseudomonadota</taxon>
        <taxon>Betaproteobacteria</taxon>
        <taxon>Burkholderiales</taxon>
        <taxon>Sutterellaceae</taxon>
        <taxon>Parasutterella</taxon>
    </lineage>
</organism>
<dbReference type="InterPro" id="IPR005888">
    <property type="entry name" value="dTDP_Gluc_deHydtase"/>
</dbReference>
<evidence type="ECO:0000256" key="5">
    <source>
        <dbReference type="ARBA" id="ARBA00023027"/>
    </source>
</evidence>
<evidence type="ECO:0000313" key="10">
    <source>
        <dbReference type="Proteomes" id="UP000777002"/>
    </source>
</evidence>
<evidence type="ECO:0000256" key="3">
    <source>
        <dbReference type="ARBA" id="ARBA00008178"/>
    </source>
</evidence>
<dbReference type="EC" id="4.2.1.46" evidence="4 7"/>
<dbReference type="EMBL" id="JACJKX010000008">
    <property type="protein sequence ID" value="MBM6928704.1"/>
    <property type="molecule type" value="Genomic_DNA"/>
</dbReference>
<dbReference type="InterPro" id="IPR016040">
    <property type="entry name" value="NAD(P)-bd_dom"/>
</dbReference>
<feature type="domain" description="NAD(P)-binding" evidence="8">
    <location>
        <begin position="9"/>
        <end position="325"/>
    </location>
</feature>
<proteinExistence type="inferred from homology"/>
<dbReference type="SUPFAM" id="SSF51735">
    <property type="entry name" value="NAD(P)-binding Rossmann-fold domains"/>
    <property type="match status" value="1"/>
</dbReference>
<protein>
    <recommendedName>
        <fullName evidence="4 7">dTDP-glucose 4,6-dehydratase</fullName>
        <ecNumber evidence="4 7">4.2.1.46</ecNumber>
    </recommendedName>
</protein>
<sequence length="354" mass="39737">MAKQKEKILVTGGAGFIGSHFVDAALASGYSVLTVDKLDYCGNLLNLQKALDNKSHRFIQADVGDAQAMAQALKSFKPHVVVHLAAQTHVDRSIDDPQCFVDNNVTATQRLLEVCRQYWKALRGEKKERFRFIYVSTDEVYGSLNAGDAPFSLQSPYRPSSPYAASKAAGEMIALSYWRTFGFPTVVEHACNNYGPRQYPEKLLPLMIDRARSGLTLPVYGDGQNIREWMYVTDHARALLKIVEKGEAGRTYNIGTGEEVPNIKLVRALCTLMDSACPGLLPFEEAITFVNDRPGHDFRYAMDSRESAAALDFKPSVRLIDGLHKTLYWYLENDEWLNSVKSGCYPEWTKRYGK</sequence>
<accession>A0ABS2GUS5</accession>
<evidence type="ECO:0000256" key="6">
    <source>
        <dbReference type="ARBA" id="ARBA00023239"/>
    </source>
</evidence>
<comment type="similarity">
    <text evidence="3 7">Belongs to the NAD(P)-dependent epimerase/dehydratase family. dTDP-glucose dehydratase subfamily.</text>
</comment>
<keyword evidence="6 7" id="KW-0456">Lyase</keyword>
<dbReference type="GO" id="GO:0008460">
    <property type="term" value="F:dTDP-glucose 4,6-dehydratase activity"/>
    <property type="evidence" value="ECO:0007669"/>
    <property type="project" value="UniProtKB-EC"/>
</dbReference>
<dbReference type="NCBIfam" id="TIGR01181">
    <property type="entry name" value="dTDP_gluc_dehyt"/>
    <property type="match status" value="1"/>
</dbReference>
<dbReference type="CDD" id="cd05246">
    <property type="entry name" value="dTDP_GD_SDR_e"/>
    <property type="match status" value="1"/>
</dbReference>
<dbReference type="Pfam" id="PF16363">
    <property type="entry name" value="GDP_Man_Dehyd"/>
    <property type="match status" value="1"/>
</dbReference>
<dbReference type="Proteomes" id="UP000777002">
    <property type="component" value="Unassembled WGS sequence"/>
</dbReference>
<evidence type="ECO:0000259" key="8">
    <source>
        <dbReference type="Pfam" id="PF16363"/>
    </source>
</evidence>
<keyword evidence="5" id="KW-0520">NAD</keyword>
<evidence type="ECO:0000256" key="2">
    <source>
        <dbReference type="ARBA" id="ARBA00001911"/>
    </source>
</evidence>
<dbReference type="Gene3D" id="3.90.25.10">
    <property type="entry name" value="UDP-galactose 4-epimerase, domain 1"/>
    <property type="match status" value="1"/>
</dbReference>
<gene>
    <name evidence="9" type="primary">rfbB</name>
    <name evidence="9" type="ORF">H5985_05400</name>
</gene>
<reference evidence="9 10" key="1">
    <citation type="journal article" date="2021" name="Sci. Rep.">
        <title>The distribution of antibiotic resistance genes in chicken gut microbiota commensals.</title>
        <authorList>
            <person name="Juricova H."/>
            <person name="Matiasovicova J."/>
            <person name="Kubasova T."/>
            <person name="Cejkova D."/>
            <person name="Rychlik I."/>
        </authorList>
    </citation>
    <scope>NUCLEOTIDE SEQUENCE [LARGE SCALE GENOMIC DNA]</scope>
    <source>
        <strain evidence="9 10">An562</strain>
    </source>
</reference>
<dbReference type="InterPro" id="IPR036291">
    <property type="entry name" value="NAD(P)-bd_dom_sf"/>
</dbReference>
<evidence type="ECO:0000256" key="4">
    <source>
        <dbReference type="ARBA" id="ARBA00011990"/>
    </source>
</evidence>
<evidence type="ECO:0000313" key="9">
    <source>
        <dbReference type="EMBL" id="MBM6928704.1"/>
    </source>
</evidence>
<dbReference type="PANTHER" id="PTHR43000">
    <property type="entry name" value="DTDP-D-GLUCOSE 4,6-DEHYDRATASE-RELATED"/>
    <property type="match status" value="1"/>
</dbReference>
<evidence type="ECO:0000256" key="7">
    <source>
        <dbReference type="RuleBase" id="RU004473"/>
    </source>
</evidence>
<evidence type="ECO:0000256" key="1">
    <source>
        <dbReference type="ARBA" id="ARBA00001539"/>
    </source>
</evidence>